<dbReference type="EMBL" id="QZBT01000080">
    <property type="protein sequence ID" value="THZ82296.1"/>
    <property type="molecule type" value="Genomic_DNA"/>
</dbReference>
<protein>
    <submittedName>
        <fullName evidence="2">Uncharacterized protein</fullName>
    </submittedName>
</protein>
<name>A0A4V4L0S0_AURPU</name>
<organism evidence="2 3">
    <name type="scientific">Aureobasidium pullulans</name>
    <name type="common">Black yeast</name>
    <name type="synonym">Pullularia pullulans</name>
    <dbReference type="NCBI Taxonomy" id="5580"/>
    <lineage>
        <taxon>Eukaryota</taxon>
        <taxon>Fungi</taxon>
        <taxon>Dikarya</taxon>
        <taxon>Ascomycota</taxon>
        <taxon>Pezizomycotina</taxon>
        <taxon>Dothideomycetes</taxon>
        <taxon>Dothideomycetidae</taxon>
        <taxon>Dothideales</taxon>
        <taxon>Saccotheciaceae</taxon>
        <taxon>Aureobasidium</taxon>
    </lineage>
</organism>
<keyword evidence="1" id="KW-1133">Transmembrane helix</keyword>
<evidence type="ECO:0000256" key="1">
    <source>
        <dbReference type="SAM" id="Phobius"/>
    </source>
</evidence>
<reference evidence="2 3" key="1">
    <citation type="submission" date="2018-10" db="EMBL/GenBank/DDBJ databases">
        <title>Fifty Aureobasidium pullulans genomes reveal a recombining polyextremotolerant generalist.</title>
        <authorList>
            <person name="Gostincar C."/>
            <person name="Turk M."/>
            <person name="Zajc J."/>
            <person name="Gunde-Cimerman N."/>
        </authorList>
    </citation>
    <scope>NUCLEOTIDE SEQUENCE [LARGE SCALE GENOMIC DNA]</scope>
    <source>
        <strain evidence="2 3">EXF-3403</strain>
    </source>
</reference>
<keyword evidence="1" id="KW-0812">Transmembrane</keyword>
<comment type="caution">
    <text evidence="2">The sequence shown here is derived from an EMBL/GenBank/DDBJ whole genome shotgun (WGS) entry which is preliminary data.</text>
</comment>
<evidence type="ECO:0000313" key="2">
    <source>
        <dbReference type="EMBL" id="THZ82296.1"/>
    </source>
</evidence>
<feature type="transmembrane region" description="Helical" evidence="1">
    <location>
        <begin position="49"/>
        <end position="68"/>
    </location>
</feature>
<gene>
    <name evidence="2" type="ORF">D6C84_05848</name>
</gene>
<dbReference type="Proteomes" id="UP000310039">
    <property type="component" value="Unassembled WGS sequence"/>
</dbReference>
<feature type="transmembrane region" description="Helical" evidence="1">
    <location>
        <begin position="18"/>
        <end position="37"/>
    </location>
</feature>
<accession>A0A4V4L0S0</accession>
<evidence type="ECO:0000313" key="3">
    <source>
        <dbReference type="Proteomes" id="UP000310039"/>
    </source>
</evidence>
<keyword evidence="1" id="KW-0472">Membrane</keyword>
<dbReference type="AlphaFoldDB" id="A0A4V4L0S0"/>
<sequence length="112" mass="12154">MHATNASHRSRISSKRSVISRGFAWCNGWLWASLIVLSATMDGRLGDSLGVGGCGGIMVASTAGMGFYGRHDRSYGASIGRVMKVRRLLSLETRDRSGMSTDDMFIFAGKYI</sequence>
<proteinExistence type="predicted"/>